<dbReference type="Pfam" id="PF00400">
    <property type="entry name" value="WD40"/>
    <property type="match status" value="1"/>
</dbReference>
<evidence type="ECO:0000313" key="8">
    <source>
        <dbReference type="Proteomes" id="UP001162164"/>
    </source>
</evidence>
<dbReference type="SMART" id="SM00119">
    <property type="entry name" value="HECTc"/>
    <property type="match status" value="1"/>
</dbReference>
<dbReference type="PROSITE" id="PS50294">
    <property type="entry name" value="WD_REPEATS_REGION"/>
    <property type="match status" value="1"/>
</dbReference>
<sequence>MNTGLSLDQVNFADLSGFMPRQNVNYIEGHDNRVFTLAYHEKSQLLASADSTLVFHTSIDVFGSELQGRLIGHLKWSPTGELIAAALDNFINIWPLRKSEQSGEYSNWFIVDQKEFITSITWPKYKGDANGKDFLLVGKIDGSVSLITVHNEDKQVETLQNFSLPRAVVHIRWHHEDSPFAIAYLDGTVKLGWVHKESNIITHKAHENTISSLEWDPRGIILATTAIDMTCKLWKEHEGKLVQLHVIMQAHEPVSLTWSPVVGDGATPLLLAIGSSYGTVNVWKLPDEKNEKEKVPELVLNAQGHSYNSVTSLCIDSTGLLLSSGCLKGPRGVVNIWSLHDGSLLYTSTNNGGVNSNGMHWLNTNGSLAIAYSRSKSICILNYGTKDLLDNIPLAAVRCALVKKGIRDLKNTPFFKMLIMLLPKMLLDQYNAEKMAVQTGVHLMHSVYLKSLTSIAILLELDKVVCYKMRPFNNKVDSEVIPDYHWLHTFSLATQMADSLIKRTELPENLINLSQVLDDDMRPSAIQNVFWSLKQDEQIMQWASQRPQDWQIGGKCKAYLWGSDRHGQLAELGYSASVPAPVESFSTARKIVCGQNCTFVIEANGTVLACGEGSYGRLGQGNSDDLHSLSIISSLQGFVITDLATSVGSDGHSLALAESGEVFSWGDGDYGKLGHGDSERQRRPRQIEALQQEEVVQVACGFKHSAVVTSDGKLLTFGNGDYGRLGLGSTSNQKLPERVTALNGYKVGQVACGLNHTACVSADGMNVWTFGEGDYGKLGLGHTTTKSTPQLVDTMCNIGVKKVYVCGIDRVPWQTHLRERSDYRPHQLATLTEYFVEDFAVGTEHALFLTSCGKVFGWGMNTEGQLGLLHVSLVREPEIITELSEKGIKQISTGRTHSAAWTATPLPLRVPGVTRCLTFGLPSEIPPQYDHLQGLSIRSIQARLKLLYNFSDKLYSCWTFMPLSAQQNDMKVPPLEGLISPKLRPLLAPRVYTLPFVRCIGKTMVQGKNYGPQIIVRRISNEGNKIKPIFIQIAKQVVDIKPQDLRLPSRAWKVKLVGEGADDAGGVFDDTITEMCQEITTGVVPLLIPTPNSLNDEGFNRDKYLLNPQLTSPQLISWFKFFRTRKPLALPIAPLIWKLIVGEPLRIEDLEDTDCMYIQSLRSIRDIHLSGVTEEYFHDVIPLECFEGTSCTGKVVPIIHGGRNVPLTFENRSQYYEQAIKFRMQEFDTQVAAIREGMSGIIPVPLLSLVTAEYLEQYRELDENHLLVQWLWHILENFTDNERVLFMRFVSGRSRLPANLADLSQRFQVMKVDKAPGRAAHRSDLLLPAQIANVHVSRSDGREVKILDK</sequence>
<name>A0ABQ9K424_9CUCU</name>
<feature type="repeat" description="WD" evidence="4">
    <location>
        <begin position="203"/>
        <end position="244"/>
    </location>
</feature>
<dbReference type="Gene3D" id="3.30.2160.10">
    <property type="entry name" value="Hect, E3 ligase catalytic domain"/>
    <property type="match status" value="1"/>
</dbReference>
<dbReference type="Pfam" id="PF00415">
    <property type="entry name" value="RCC1"/>
    <property type="match status" value="5"/>
</dbReference>
<keyword evidence="2 3" id="KW-0833">Ubl conjugation pathway</keyword>
<keyword evidence="4" id="KW-0853">WD repeat</keyword>
<evidence type="ECO:0000256" key="4">
    <source>
        <dbReference type="PROSITE-ProRule" id="PRU00221"/>
    </source>
</evidence>
<dbReference type="PROSITE" id="PS50012">
    <property type="entry name" value="RCC1_3"/>
    <property type="match status" value="5"/>
</dbReference>
<dbReference type="PRINTS" id="PR00633">
    <property type="entry name" value="RCCNDNSATION"/>
</dbReference>
<dbReference type="PANTHER" id="PTHR22872:SF6">
    <property type="entry name" value="E3 UBIQUITIN-PROTEIN LIGASE HERC1-RELATED"/>
    <property type="match status" value="1"/>
</dbReference>
<evidence type="ECO:0000259" key="6">
    <source>
        <dbReference type="PROSITE" id="PS50237"/>
    </source>
</evidence>
<accession>A0ABQ9K424</accession>
<dbReference type="Gene3D" id="2.130.10.10">
    <property type="entry name" value="YVTN repeat-like/Quinoprotein amine dehydrogenase"/>
    <property type="match status" value="1"/>
</dbReference>
<evidence type="ECO:0000256" key="5">
    <source>
        <dbReference type="PROSITE-ProRule" id="PRU00235"/>
    </source>
</evidence>
<dbReference type="InterPro" id="IPR035983">
    <property type="entry name" value="Hect_E3_ubiquitin_ligase"/>
</dbReference>
<protein>
    <recommendedName>
        <fullName evidence="6">HECT domain-containing protein</fullName>
    </recommendedName>
</protein>
<evidence type="ECO:0000256" key="1">
    <source>
        <dbReference type="ARBA" id="ARBA00022737"/>
    </source>
</evidence>
<gene>
    <name evidence="7" type="ORF">NQ317_008384</name>
</gene>
<dbReference type="Pfam" id="PF00632">
    <property type="entry name" value="HECT"/>
    <property type="match status" value="1"/>
</dbReference>
<comment type="caution">
    <text evidence="3">Lacks conserved residue(s) required for the propagation of feature annotation.</text>
</comment>
<proteinExistence type="predicted"/>
<evidence type="ECO:0000256" key="3">
    <source>
        <dbReference type="PROSITE-ProRule" id="PRU00104"/>
    </source>
</evidence>
<dbReference type="InterPro" id="IPR001680">
    <property type="entry name" value="WD40_rpt"/>
</dbReference>
<evidence type="ECO:0000256" key="2">
    <source>
        <dbReference type="ARBA" id="ARBA00022786"/>
    </source>
</evidence>
<feature type="repeat" description="RCC1" evidence="5">
    <location>
        <begin position="712"/>
        <end position="763"/>
    </location>
</feature>
<dbReference type="InterPro" id="IPR036322">
    <property type="entry name" value="WD40_repeat_dom_sf"/>
</dbReference>
<dbReference type="Gene3D" id="2.130.10.30">
    <property type="entry name" value="Regulator of chromosome condensation 1/beta-lactamase-inhibitor protein II"/>
    <property type="match status" value="1"/>
</dbReference>
<dbReference type="InterPro" id="IPR000569">
    <property type="entry name" value="HECT_dom"/>
</dbReference>
<dbReference type="EMBL" id="JAPWTJ010000016">
    <property type="protein sequence ID" value="KAJ8985353.1"/>
    <property type="molecule type" value="Genomic_DNA"/>
</dbReference>
<dbReference type="Gene3D" id="3.30.2410.10">
    <property type="entry name" value="Hect, E3 ligase catalytic domain"/>
    <property type="match status" value="1"/>
</dbReference>
<dbReference type="PANTHER" id="PTHR22872">
    <property type="entry name" value="BTK-BINDING PROTEIN-RELATED"/>
    <property type="match status" value="1"/>
</dbReference>
<dbReference type="PROSITE" id="PS00626">
    <property type="entry name" value="RCC1_2"/>
    <property type="match status" value="2"/>
</dbReference>
<dbReference type="SUPFAM" id="SSF50985">
    <property type="entry name" value="RCC1/BLIP-II"/>
    <property type="match status" value="2"/>
</dbReference>
<feature type="repeat" description="RCC1" evidence="5">
    <location>
        <begin position="765"/>
        <end position="852"/>
    </location>
</feature>
<feature type="repeat" description="RCC1" evidence="5">
    <location>
        <begin position="660"/>
        <end position="711"/>
    </location>
</feature>
<feature type="domain" description="HECT" evidence="6">
    <location>
        <begin position="1041"/>
        <end position="1299"/>
    </location>
</feature>
<keyword evidence="1" id="KW-0677">Repeat</keyword>
<dbReference type="SUPFAM" id="SSF56204">
    <property type="entry name" value="Hect, E3 ligase catalytic domain"/>
    <property type="match status" value="1"/>
</dbReference>
<dbReference type="SMART" id="SM00320">
    <property type="entry name" value="WD40"/>
    <property type="match status" value="6"/>
</dbReference>
<dbReference type="InterPro" id="IPR015943">
    <property type="entry name" value="WD40/YVTN_repeat-like_dom_sf"/>
</dbReference>
<dbReference type="PROSITE" id="PS50237">
    <property type="entry name" value="HECT"/>
    <property type="match status" value="1"/>
</dbReference>
<dbReference type="InterPro" id="IPR009091">
    <property type="entry name" value="RCC1/BLIP-II"/>
</dbReference>
<dbReference type="Gene3D" id="3.90.1750.10">
    <property type="entry name" value="Hect, E3 ligase catalytic domains"/>
    <property type="match status" value="1"/>
</dbReference>
<comment type="caution">
    <text evidence="7">The sequence shown here is derived from an EMBL/GenBank/DDBJ whole genome shotgun (WGS) entry which is preliminary data.</text>
</comment>
<organism evidence="7 8">
    <name type="scientific">Molorchus minor</name>
    <dbReference type="NCBI Taxonomy" id="1323400"/>
    <lineage>
        <taxon>Eukaryota</taxon>
        <taxon>Metazoa</taxon>
        <taxon>Ecdysozoa</taxon>
        <taxon>Arthropoda</taxon>
        <taxon>Hexapoda</taxon>
        <taxon>Insecta</taxon>
        <taxon>Pterygota</taxon>
        <taxon>Neoptera</taxon>
        <taxon>Endopterygota</taxon>
        <taxon>Coleoptera</taxon>
        <taxon>Polyphaga</taxon>
        <taxon>Cucujiformia</taxon>
        <taxon>Chrysomeloidea</taxon>
        <taxon>Cerambycidae</taxon>
        <taxon>Lamiinae</taxon>
        <taxon>Monochamini</taxon>
        <taxon>Molorchus</taxon>
    </lineage>
</organism>
<feature type="repeat" description="RCC1" evidence="5">
    <location>
        <begin position="853"/>
        <end position="904"/>
    </location>
</feature>
<feature type="repeat" description="RCC1" evidence="5">
    <location>
        <begin position="556"/>
        <end position="604"/>
    </location>
</feature>
<dbReference type="InterPro" id="IPR051625">
    <property type="entry name" value="Signaling_Regulatory_Domain"/>
</dbReference>
<keyword evidence="8" id="KW-1185">Reference proteome</keyword>
<evidence type="ECO:0000313" key="7">
    <source>
        <dbReference type="EMBL" id="KAJ8985353.1"/>
    </source>
</evidence>
<dbReference type="InterPro" id="IPR000408">
    <property type="entry name" value="Reg_chr_condens"/>
</dbReference>
<reference evidence="7" key="1">
    <citation type="journal article" date="2023" name="Insect Mol. Biol.">
        <title>Genome sequencing provides insights into the evolution of gene families encoding plant cell wall-degrading enzymes in longhorned beetles.</title>
        <authorList>
            <person name="Shin N.R."/>
            <person name="Okamura Y."/>
            <person name="Kirsch R."/>
            <person name="Pauchet Y."/>
        </authorList>
    </citation>
    <scope>NUCLEOTIDE SEQUENCE</scope>
    <source>
        <strain evidence="7">MMC_N1</strain>
    </source>
</reference>
<dbReference type="PROSITE" id="PS50082">
    <property type="entry name" value="WD_REPEATS_2"/>
    <property type="match status" value="1"/>
</dbReference>
<dbReference type="Proteomes" id="UP001162164">
    <property type="component" value="Unassembled WGS sequence"/>
</dbReference>
<dbReference type="SUPFAM" id="SSF50978">
    <property type="entry name" value="WD40 repeat-like"/>
    <property type="match status" value="1"/>
</dbReference>